<dbReference type="GO" id="GO:0006780">
    <property type="term" value="P:uroporphyrinogen III biosynthetic process"/>
    <property type="evidence" value="ECO:0007669"/>
    <property type="project" value="InterPro"/>
</dbReference>
<dbReference type="NCBIfam" id="NF004584">
    <property type="entry name" value="PRK05928.2-1"/>
    <property type="match status" value="1"/>
</dbReference>
<dbReference type="InterPro" id="IPR003754">
    <property type="entry name" value="4pyrrol_synth_uPrphyn_synth"/>
</dbReference>
<proteinExistence type="predicted"/>
<dbReference type="GO" id="GO:0004852">
    <property type="term" value="F:uroporphyrinogen-III synthase activity"/>
    <property type="evidence" value="ECO:0007669"/>
    <property type="project" value="InterPro"/>
</dbReference>
<dbReference type="PANTHER" id="PTHR40082:SF1">
    <property type="entry name" value="BLR5956 PROTEIN"/>
    <property type="match status" value="1"/>
</dbReference>
<dbReference type="Proteomes" id="UP000256304">
    <property type="component" value="Unassembled WGS sequence"/>
</dbReference>
<evidence type="ECO:0000259" key="1">
    <source>
        <dbReference type="Pfam" id="PF02602"/>
    </source>
</evidence>
<accession>A0A3D9SH15</accession>
<dbReference type="CDD" id="cd06578">
    <property type="entry name" value="HemD"/>
    <property type="match status" value="1"/>
</dbReference>
<dbReference type="AlphaFoldDB" id="A0A3D9SH15"/>
<protein>
    <submittedName>
        <fullName evidence="2">Uroporphyrinogen-III synthase</fullName>
    </submittedName>
</protein>
<evidence type="ECO:0000313" key="2">
    <source>
        <dbReference type="EMBL" id="REE89072.1"/>
    </source>
</evidence>
<name>A0A3D9SH15_9BACL</name>
<dbReference type="SUPFAM" id="SSF69618">
    <property type="entry name" value="HemD-like"/>
    <property type="match status" value="1"/>
</dbReference>
<keyword evidence="3" id="KW-1185">Reference proteome</keyword>
<feature type="domain" description="Tetrapyrrole biosynthesis uroporphyrinogen III synthase" evidence="1">
    <location>
        <begin position="19"/>
        <end position="259"/>
    </location>
</feature>
<gene>
    <name evidence="2" type="ORF">A8990_107170</name>
</gene>
<dbReference type="RefSeq" id="WP_116188569.1">
    <property type="nucleotide sequence ID" value="NZ_QTTN01000007.1"/>
</dbReference>
<sequence length="277" mass="29973">MARLDGKIIAVTGPRKAEELSRMIGKFGGTAVIRPAQGTVFLDDTQIELQLRALIDQPADWLVLTTGAGTEALMLTAENLGLAEPFLAALGRMKLAARGYKTVNALRKLGLTPEVRDDDGTTAGLLRALDDGYDLRGSRIALQLYGDPAPKLTAELAQRGAVCEELLPYRHVPPADEVIEQLLQEIIHGQIDAVTLTSTVQVRFVMGCAERLGVAEAVRDAFADRVLAVAIGKVTAEAMREEGVSRVLYPEEERMGNMLVAMSKYYNEAGERLLAAN</sequence>
<dbReference type="Gene3D" id="3.40.50.10090">
    <property type="match status" value="2"/>
</dbReference>
<dbReference type="Pfam" id="PF02602">
    <property type="entry name" value="HEM4"/>
    <property type="match status" value="1"/>
</dbReference>
<dbReference type="EMBL" id="QTTN01000007">
    <property type="protein sequence ID" value="REE89072.1"/>
    <property type="molecule type" value="Genomic_DNA"/>
</dbReference>
<evidence type="ECO:0000313" key="3">
    <source>
        <dbReference type="Proteomes" id="UP000256304"/>
    </source>
</evidence>
<dbReference type="InterPro" id="IPR036108">
    <property type="entry name" value="4pyrrol_syn_uPrphyn_synt_sf"/>
</dbReference>
<comment type="caution">
    <text evidence="2">The sequence shown here is derived from an EMBL/GenBank/DDBJ whole genome shotgun (WGS) entry which is preliminary data.</text>
</comment>
<dbReference type="InterPro" id="IPR039793">
    <property type="entry name" value="UROS/Hem4"/>
</dbReference>
<reference evidence="2 3" key="1">
    <citation type="submission" date="2018-08" db="EMBL/GenBank/DDBJ databases">
        <title>Genomic Encyclopedia of Type Strains, Phase III (KMG-III): the genomes of soil and plant-associated and newly described type strains.</title>
        <authorList>
            <person name="Whitman W."/>
        </authorList>
    </citation>
    <scope>NUCLEOTIDE SEQUENCE [LARGE SCALE GENOMIC DNA]</scope>
    <source>
        <strain evidence="2 3">CGMCC 1.10966</strain>
    </source>
</reference>
<organism evidence="2 3">
    <name type="scientific">Paenibacillus taihuensis</name>
    <dbReference type="NCBI Taxonomy" id="1156355"/>
    <lineage>
        <taxon>Bacteria</taxon>
        <taxon>Bacillati</taxon>
        <taxon>Bacillota</taxon>
        <taxon>Bacilli</taxon>
        <taxon>Bacillales</taxon>
        <taxon>Paenibacillaceae</taxon>
        <taxon>Paenibacillus</taxon>
    </lineage>
</organism>
<dbReference type="OrthoDB" id="9775656at2"/>
<dbReference type="PANTHER" id="PTHR40082">
    <property type="entry name" value="BLR5956 PROTEIN"/>
    <property type="match status" value="1"/>
</dbReference>